<keyword evidence="2" id="KW-0805">Transcription regulation</keyword>
<dbReference type="GO" id="GO:0003700">
    <property type="term" value="F:DNA-binding transcription factor activity"/>
    <property type="evidence" value="ECO:0007669"/>
    <property type="project" value="InterPro"/>
</dbReference>
<keyword evidence="5" id="KW-0539">Nucleus</keyword>
<dbReference type="EMBL" id="CP136890">
    <property type="protein sequence ID" value="WOK95490.1"/>
    <property type="molecule type" value="Genomic_DNA"/>
</dbReference>
<dbReference type="Gene3D" id="2.20.25.80">
    <property type="entry name" value="WRKY domain"/>
    <property type="match status" value="1"/>
</dbReference>
<feature type="compositionally biased region" description="Basic and acidic residues" evidence="6">
    <location>
        <begin position="78"/>
        <end position="87"/>
    </location>
</feature>
<feature type="domain" description="WRKY" evidence="7">
    <location>
        <begin position="95"/>
        <end position="163"/>
    </location>
</feature>
<keyword evidence="3" id="KW-0238">DNA-binding</keyword>
<dbReference type="PANTHER" id="PTHR31282">
    <property type="entry name" value="WRKY TRANSCRIPTION FACTOR 21-RELATED"/>
    <property type="match status" value="1"/>
</dbReference>
<dbReference type="InterPro" id="IPR044810">
    <property type="entry name" value="WRKY_plant"/>
</dbReference>
<evidence type="ECO:0000313" key="9">
    <source>
        <dbReference type="Proteomes" id="UP001327560"/>
    </source>
</evidence>
<dbReference type="InterPro" id="IPR003657">
    <property type="entry name" value="WRKY_dom"/>
</dbReference>
<reference evidence="8 9" key="1">
    <citation type="submission" date="2023-10" db="EMBL/GenBank/DDBJ databases">
        <title>Chromosome-scale genome assembly provides insights into flower coloration mechanisms of Canna indica.</title>
        <authorList>
            <person name="Li C."/>
        </authorList>
    </citation>
    <scope>NUCLEOTIDE SEQUENCE [LARGE SCALE GENOMIC DNA]</scope>
    <source>
        <tissue evidence="8">Flower</tissue>
    </source>
</reference>
<gene>
    <name evidence="8" type="ORF">Cni_G04197</name>
</gene>
<protein>
    <submittedName>
        <fullName evidence="8">WRKY transcription factor 14 isoform X2</fullName>
    </submittedName>
</protein>
<evidence type="ECO:0000256" key="1">
    <source>
        <dbReference type="ARBA" id="ARBA00004123"/>
    </source>
</evidence>
<dbReference type="GO" id="GO:0005634">
    <property type="term" value="C:nucleus"/>
    <property type="evidence" value="ECO:0007669"/>
    <property type="project" value="UniProtKB-SubCell"/>
</dbReference>
<dbReference type="PROSITE" id="PS50811">
    <property type="entry name" value="WRKY"/>
    <property type="match status" value="1"/>
</dbReference>
<proteinExistence type="predicted"/>
<keyword evidence="9" id="KW-1185">Reference proteome</keyword>
<dbReference type="Proteomes" id="UP001327560">
    <property type="component" value="Chromosome 1"/>
</dbReference>
<evidence type="ECO:0000256" key="6">
    <source>
        <dbReference type="SAM" id="MobiDB-lite"/>
    </source>
</evidence>
<evidence type="ECO:0000256" key="4">
    <source>
        <dbReference type="ARBA" id="ARBA00023163"/>
    </source>
</evidence>
<dbReference type="AlphaFoldDB" id="A0AAQ3Q212"/>
<dbReference type="SUPFAM" id="SSF118290">
    <property type="entry name" value="WRKY DNA-binding domain"/>
    <property type="match status" value="1"/>
</dbReference>
<dbReference type="GO" id="GO:0043565">
    <property type="term" value="F:sequence-specific DNA binding"/>
    <property type="evidence" value="ECO:0007669"/>
    <property type="project" value="InterPro"/>
</dbReference>
<dbReference type="SMART" id="SM00774">
    <property type="entry name" value="WRKY"/>
    <property type="match status" value="1"/>
</dbReference>
<sequence>MDNSVVVKSVIREMEHAFHLTRKLQSLIELGSYSDSLKDSAKILSEEVLKTCNATLSALKSPPETNNIIPKQKRKRGGDHQARRDLRQSFSRKQVTAAPYDDGHRWRKYGEKKINGCFFKRSYYRCTYHDEQRCAARKQVQQDDKDPTLFLVIYKGEHTCNSMSAAEDVQRMVQCKGMTPPDHEPFLLRFDAKPGEEDQDDGKCTCMIIPSRTSDGNSLSKVEADEVVTFLKWEEALGSISSSGICGVDDDDRTVFDGIFSPCSSGLFEMDLLGFGFEGMESFATMR</sequence>
<evidence type="ECO:0000256" key="5">
    <source>
        <dbReference type="ARBA" id="ARBA00023242"/>
    </source>
</evidence>
<name>A0AAQ3Q212_9LILI</name>
<evidence type="ECO:0000259" key="7">
    <source>
        <dbReference type="PROSITE" id="PS50811"/>
    </source>
</evidence>
<dbReference type="Pfam" id="PF03106">
    <property type="entry name" value="WRKY"/>
    <property type="match status" value="1"/>
</dbReference>
<keyword evidence="4" id="KW-0804">Transcription</keyword>
<comment type="subcellular location">
    <subcellularLocation>
        <location evidence="1">Nucleus</location>
    </subcellularLocation>
</comment>
<evidence type="ECO:0000256" key="2">
    <source>
        <dbReference type="ARBA" id="ARBA00023015"/>
    </source>
</evidence>
<evidence type="ECO:0000313" key="8">
    <source>
        <dbReference type="EMBL" id="WOK95490.1"/>
    </source>
</evidence>
<dbReference type="InterPro" id="IPR036576">
    <property type="entry name" value="WRKY_dom_sf"/>
</dbReference>
<feature type="region of interest" description="Disordered" evidence="6">
    <location>
        <begin position="61"/>
        <end position="97"/>
    </location>
</feature>
<accession>A0AAQ3Q212</accession>
<organism evidence="8 9">
    <name type="scientific">Canna indica</name>
    <name type="common">Indian-shot</name>
    <dbReference type="NCBI Taxonomy" id="4628"/>
    <lineage>
        <taxon>Eukaryota</taxon>
        <taxon>Viridiplantae</taxon>
        <taxon>Streptophyta</taxon>
        <taxon>Embryophyta</taxon>
        <taxon>Tracheophyta</taxon>
        <taxon>Spermatophyta</taxon>
        <taxon>Magnoliopsida</taxon>
        <taxon>Liliopsida</taxon>
        <taxon>Zingiberales</taxon>
        <taxon>Cannaceae</taxon>
        <taxon>Canna</taxon>
    </lineage>
</organism>
<evidence type="ECO:0000256" key="3">
    <source>
        <dbReference type="ARBA" id="ARBA00023125"/>
    </source>
</evidence>